<evidence type="ECO:0000313" key="1">
    <source>
        <dbReference type="EMBL" id="MEQ2176612.1"/>
    </source>
</evidence>
<dbReference type="EMBL" id="JAHRIO010054484">
    <property type="protein sequence ID" value="MEQ2176612.1"/>
    <property type="molecule type" value="Genomic_DNA"/>
</dbReference>
<reference evidence="1 2" key="1">
    <citation type="submission" date="2021-06" db="EMBL/GenBank/DDBJ databases">
        <authorList>
            <person name="Palmer J.M."/>
        </authorList>
    </citation>
    <scope>NUCLEOTIDE SEQUENCE [LARGE SCALE GENOMIC DNA]</scope>
    <source>
        <strain evidence="1 2">GA_2019</strain>
        <tissue evidence="1">Muscle</tissue>
    </source>
</reference>
<protein>
    <submittedName>
        <fullName evidence="1">Uncharacterized protein</fullName>
    </submittedName>
</protein>
<keyword evidence="2" id="KW-1185">Reference proteome</keyword>
<proteinExistence type="predicted"/>
<organism evidence="1 2">
    <name type="scientific">Goodea atripinnis</name>
    <dbReference type="NCBI Taxonomy" id="208336"/>
    <lineage>
        <taxon>Eukaryota</taxon>
        <taxon>Metazoa</taxon>
        <taxon>Chordata</taxon>
        <taxon>Craniata</taxon>
        <taxon>Vertebrata</taxon>
        <taxon>Euteleostomi</taxon>
        <taxon>Actinopterygii</taxon>
        <taxon>Neopterygii</taxon>
        <taxon>Teleostei</taxon>
        <taxon>Neoteleostei</taxon>
        <taxon>Acanthomorphata</taxon>
        <taxon>Ovalentaria</taxon>
        <taxon>Atherinomorphae</taxon>
        <taxon>Cyprinodontiformes</taxon>
        <taxon>Goodeidae</taxon>
        <taxon>Goodea</taxon>
    </lineage>
</organism>
<dbReference type="Proteomes" id="UP001476798">
    <property type="component" value="Unassembled WGS sequence"/>
</dbReference>
<sequence>MYSAFLSTILRRRPLLSIKYTSTSPRCLATPRHLVPSANSMQCVSAWKLSSNLRNFLMSVIMLKSIQYTVYNYPGPAFSGIVFTQDSKCRAPIVCRIMYDK</sequence>
<gene>
    <name evidence="1" type="ORF">GOODEAATRI_029796</name>
</gene>
<accession>A0ABV0NYR8</accession>
<comment type="caution">
    <text evidence="1">The sequence shown here is derived from an EMBL/GenBank/DDBJ whole genome shotgun (WGS) entry which is preliminary data.</text>
</comment>
<evidence type="ECO:0000313" key="2">
    <source>
        <dbReference type="Proteomes" id="UP001476798"/>
    </source>
</evidence>
<name>A0ABV0NYR8_9TELE</name>